<dbReference type="PANTHER" id="PTHR10622:SF10">
    <property type="entry name" value="HET DOMAIN-CONTAINING PROTEIN"/>
    <property type="match status" value="1"/>
</dbReference>
<reference evidence="1 2" key="1">
    <citation type="journal article" date="2016" name="Nat. Commun.">
        <title>Ectomycorrhizal ecology is imprinted in the genome of the dominant symbiotic fungus Cenococcum geophilum.</title>
        <authorList>
            <consortium name="DOE Joint Genome Institute"/>
            <person name="Peter M."/>
            <person name="Kohler A."/>
            <person name="Ohm R.A."/>
            <person name="Kuo A."/>
            <person name="Krutzmann J."/>
            <person name="Morin E."/>
            <person name="Arend M."/>
            <person name="Barry K.W."/>
            <person name="Binder M."/>
            <person name="Choi C."/>
            <person name="Clum A."/>
            <person name="Copeland A."/>
            <person name="Grisel N."/>
            <person name="Haridas S."/>
            <person name="Kipfer T."/>
            <person name="LaButti K."/>
            <person name="Lindquist E."/>
            <person name="Lipzen A."/>
            <person name="Maire R."/>
            <person name="Meier B."/>
            <person name="Mihaltcheva S."/>
            <person name="Molinier V."/>
            <person name="Murat C."/>
            <person name="Poggeler S."/>
            <person name="Quandt C.A."/>
            <person name="Sperisen C."/>
            <person name="Tritt A."/>
            <person name="Tisserant E."/>
            <person name="Crous P.W."/>
            <person name="Henrissat B."/>
            <person name="Nehls U."/>
            <person name="Egli S."/>
            <person name="Spatafora J.W."/>
            <person name="Grigoriev I.V."/>
            <person name="Martin F.M."/>
        </authorList>
    </citation>
    <scope>NUCLEOTIDE SEQUENCE [LARGE SCALE GENOMIC DNA]</scope>
    <source>
        <strain evidence="1 2">CBS 207.34</strain>
    </source>
</reference>
<name>A0A8E2JVW4_9PEZI</name>
<dbReference type="Proteomes" id="UP000250140">
    <property type="component" value="Unassembled WGS sequence"/>
</dbReference>
<accession>A0A8E2JVW4</accession>
<organism evidence="1 2">
    <name type="scientific">Glonium stellatum</name>
    <dbReference type="NCBI Taxonomy" id="574774"/>
    <lineage>
        <taxon>Eukaryota</taxon>
        <taxon>Fungi</taxon>
        <taxon>Dikarya</taxon>
        <taxon>Ascomycota</taxon>
        <taxon>Pezizomycotina</taxon>
        <taxon>Dothideomycetes</taxon>
        <taxon>Pleosporomycetidae</taxon>
        <taxon>Gloniales</taxon>
        <taxon>Gloniaceae</taxon>
        <taxon>Glonium</taxon>
    </lineage>
</organism>
<sequence length="565" mass="64734">MRLLNVNTFKLEFFQNADEAPPYATLSHRRGEEEVMFEDLYEPPEKEGLELLRCRLDDMEKRLEGRIKKLERGGYPARLRIKSQPSSIRDGRPSSTLQEFRKETMKYMDHLEAGANEECMNKDGMMNLEVSNRTITLSQIEQLQKKLQIVGVENILASSHPYLDRAAKKKGWQKVRGCSREAKKFGITHVWIDTCCIDHKSSSELYESINSIEGLFSTRLDYASTLRIKRTYGRKSGGGCGSNMPQWFRRGWTLQELIAPKEVWFYQDWKFPGPRSTLSYRISCITNIDEKILQNNSLDHLHSYSVATRLSWAAGRLTTRPEDRAYSLMGLFGINMPTLYGEGEQSAFFRLQMKIFWVFADHSILAWEPRFNNPKLGHPEIDLFARSPDAFTHATTVERAAYEDFHLDSNLQLNGETMKQAPYSIFSHSMRIQLLMRPNEEFLSGRPVYEACLACSEKESRFEEVWTLTDAYASSPQPSTSPTGNLKARIFESLTVTLGNTALVQARLDLVGSSWKIAVDEDAGYSTFQIDCSDWNTITDEPIVSNLRKGDCAQLFKAKRLESCQ</sequence>
<dbReference type="PANTHER" id="PTHR10622">
    <property type="entry name" value="HET DOMAIN-CONTAINING PROTEIN"/>
    <property type="match status" value="1"/>
</dbReference>
<protein>
    <recommendedName>
        <fullName evidence="3">Heterokaryon incompatibility domain-containing protein</fullName>
    </recommendedName>
</protein>
<dbReference type="EMBL" id="KV749028">
    <property type="protein sequence ID" value="OCL11564.1"/>
    <property type="molecule type" value="Genomic_DNA"/>
</dbReference>
<proteinExistence type="predicted"/>
<evidence type="ECO:0000313" key="2">
    <source>
        <dbReference type="Proteomes" id="UP000250140"/>
    </source>
</evidence>
<gene>
    <name evidence="1" type="ORF">AOQ84DRAFT_386728</name>
</gene>
<evidence type="ECO:0008006" key="3">
    <source>
        <dbReference type="Google" id="ProtNLM"/>
    </source>
</evidence>
<dbReference type="OrthoDB" id="20872at2759"/>
<evidence type="ECO:0000313" key="1">
    <source>
        <dbReference type="EMBL" id="OCL11564.1"/>
    </source>
</evidence>
<dbReference type="AlphaFoldDB" id="A0A8E2JVW4"/>
<keyword evidence="2" id="KW-1185">Reference proteome</keyword>